<protein>
    <submittedName>
        <fullName evidence="1">Uncharacterized protein</fullName>
    </submittedName>
</protein>
<evidence type="ECO:0000313" key="1">
    <source>
        <dbReference type="EMBL" id="KAF2734799.1"/>
    </source>
</evidence>
<evidence type="ECO:0000313" key="2">
    <source>
        <dbReference type="Proteomes" id="UP000799444"/>
    </source>
</evidence>
<name>A0A9P4QXW7_9PLEO</name>
<sequence length="90" mass="9613">MRHTGMALAAFASHRSQVDCQVGSRLPTLLTLSSPLANDFAIISDHSPWSPGPTFISRVCPYPSSGLELNKRASLPGLGQTHSPTKTLNL</sequence>
<accession>A0A9P4QXW7</accession>
<dbReference type="AlphaFoldDB" id="A0A9P4QXW7"/>
<comment type="caution">
    <text evidence="1">The sequence shown here is derived from an EMBL/GenBank/DDBJ whole genome shotgun (WGS) entry which is preliminary data.</text>
</comment>
<organism evidence="1 2">
    <name type="scientific">Polyplosphaeria fusca</name>
    <dbReference type="NCBI Taxonomy" id="682080"/>
    <lineage>
        <taxon>Eukaryota</taxon>
        <taxon>Fungi</taxon>
        <taxon>Dikarya</taxon>
        <taxon>Ascomycota</taxon>
        <taxon>Pezizomycotina</taxon>
        <taxon>Dothideomycetes</taxon>
        <taxon>Pleosporomycetidae</taxon>
        <taxon>Pleosporales</taxon>
        <taxon>Tetraplosphaeriaceae</taxon>
        <taxon>Polyplosphaeria</taxon>
    </lineage>
</organism>
<dbReference type="Proteomes" id="UP000799444">
    <property type="component" value="Unassembled WGS sequence"/>
</dbReference>
<dbReference type="EMBL" id="ML996143">
    <property type="protein sequence ID" value="KAF2734799.1"/>
    <property type="molecule type" value="Genomic_DNA"/>
</dbReference>
<keyword evidence="2" id="KW-1185">Reference proteome</keyword>
<gene>
    <name evidence="1" type="ORF">EJ04DRAFT_228669</name>
</gene>
<proteinExistence type="predicted"/>
<reference evidence="1" key="1">
    <citation type="journal article" date="2020" name="Stud. Mycol.">
        <title>101 Dothideomycetes genomes: a test case for predicting lifestyles and emergence of pathogens.</title>
        <authorList>
            <person name="Haridas S."/>
            <person name="Albert R."/>
            <person name="Binder M."/>
            <person name="Bloem J."/>
            <person name="Labutti K."/>
            <person name="Salamov A."/>
            <person name="Andreopoulos B."/>
            <person name="Baker S."/>
            <person name="Barry K."/>
            <person name="Bills G."/>
            <person name="Bluhm B."/>
            <person name="Cannon C."/>
            <person name="Castanera R."/>
            <person name="Culley D."/>
            <person name="Daum C."/>
            <person name="Ezra D."/>
            <person name="Gonzalez J."/>
            <person name="Henrissat B."/>
            <person name="Kuo A."/>
            <person name="Liang C."/>
            <person name="Lipzen A."/>
            <person name="Lutzoni F."/>
            <person name="Magnuson J."/>
            <person name="Mondo S."/>
            <person name="Nolan M."/>
            <person name="Ohm R."/>
            <person name="Pangilinan J."/>
            <person name="Park H.-J."/>
            <person name="Ramirez L."/>
            <person name="Alfaro M."/>
            <person name="Sun H."/>
            <person name="Tritt A."/>
            <person name="Yoshinaga Y."/>
            <person name="Zwiers L.-H."/>
            <person name="Turgeon B."/>
            <person name="Goodwin S."/>
            <person name="Spatafora J."/>
            <person name="Crous P."/>
            <person name="Grigoriev I."/>
        </authorList>
    </citation>
    <scope>NUCLEOTIDE SEQUENCE</scope>
    <source>
        <strain evidence="1">CBS 125425</strain>
    </source>
</reference>